<reference evidence="1 2" key="1">
    <citation type="journal article" date="2011" name="Stand. Genomic Sci.">
        <title>Complete genome sequence of Treponema succinifaciens type strain (6091).</title>
        <authorList>
            <person name="Han C."/>
            <person name="Gronow S."/>
            <person name="Teshima H."/>
            <person name="Lapidus A."/>
            <person name="Nolan M."/>
            <person name="Lucas S."/>
            <person name="Hammon N."/>
            <person name="Deshpande S."/>
            <person name="Cheng J.F."/>
            <person name="Zeytun A."/>
            <person name="Tapia R."/>
            <person name="Goodwin L."/>
            <person name="Pitluck S."/>
            <person name="Liolios K."/>
            <person name="Pagani I."/>
            <person name="Ivanova N."/>
            <person name="Mavromatis K."/>
            <person name="Mikhailova N."/>
            <person name="Huntemann M."/>
            <person name="Pati A."/>
            <person name="Chen A."/>
            <person name="Palaniappan K."/>
            <person name="Land M."/>
            <person name="Hauser L."/>
            <person name="Brambilla E.M."/>
            <person name="Rohde M."/>
            <person name="Goker M."/>
            <person name="Woyke T."/>
            <person name="Bristow J."/>
            <person name="Eisen J.A."/>
            <person name="Markowitz V."/>
            <person name="Hugenholtz P."/>
            <person name="Kyrpides N.C."/>
            <person name="Klenk H.P."/>
            <person name="Detter J.C."/>
        </authorList>
    </citation>
    <scope>NUCLEOTIDE SEQUENCE [LARGE SCALE GENOMIC DNA]</scope>
    <source>
        <strain evidence="2">ATCC 33096 / DSM 2489 / 6091</strain>
    </source>
</reference>
<name>F2NXM0_TRES6</name>
<protein>
    <recommendedName>
        <fullName evidence="3">Lipoprotein</fullName>
    </recommendedName>
</protein>
<dbReference type="InterPro" id="IPR058399">
    <property type="entry name" value="DUF8086"/>
</dbReference>
<dbReference type="Proteomes" id="UP000006852">
    <property type="component" value="Chromosome"/>
</dbReference>
<dbReference type="AlphaFoldDB" id="F2NXM0"/>
<dbReference type="PROSITE" id="PS51257">
    <property type="entry name" value="PROKAR_LIPOPROTEIN"/>
    <property type="match status" value="1"/>
</dbReference>
<dbReference type="KEGG" id="tsu:Tresu_2363"/>
<sequence>MKNIFFKIFIVTNLIFLFSCTEKNKTTATELPTVKIHNWYYFSTEGFQKIDLPQNAPEVYEKPWTESVRITSAASLVNLENKNSEFSAFALVNKKGLLCFNDDKIELYCDNSIFLPDTADSLVFSNGKPVFYLYRSSFFNSDLNQTTIHSTRPFLVEFAPDSKLFYPIVSYSNLNLKDEDQITGYFWDGKTWACSAKKTLKNGVEFSYFCWQPLVPLTEASPALGQEFFVFNSLTENGYKKMILPKLFEESPEELKSLLASIPKEFSFYISWKNPSGTSPENYSHIGTSDNFLSAHAGFSTGKKYITAVFSDGTTYIKKSSENSIKAFRLPLLPKGFSYGEIAVSGDTLYIAWEESSFFKTARAGFISVNLKEIIN</sequence>
<reference evidence="2" key="2">
    <citation type="submission" date="2011-04" db="EMBL/GenBank/DDBJ databases">
        <title>The complete genome of chromosome of Treponema succinifaciens DSM 2489.</title>
        <authorList>
            <person name="Lucas S."/>
            <person name="Copeland A."/>
            <person name="Lapidus A."/>
            <person name="Bruce D."/>
            <person name="Goodwin L."/>
            <person name="Pitluck S."/>
            <person name="Peters L."/>
            <person name="Kyrpides N."/>
            <person name="Mavromatis K."/>
            <person name="Ivanova N."/>
            <person name="Ovchinnikova G."/>
            <person name="Teshima H."/>
            <person name="Detter J.C."/>
            <person name="Tapia R."/>
            <person name="Han C."/>
            <person name="Land M."/>
            <person name="Hauser L."/>
            <person name="Markowitz V."/>
            <person name="Cheng J.-F."/>
            <person name="Hugenholtz P."/>
            <person name="Woyke T."/>
            <person name="Wu D."/>
            <person name="Gronow S."/>
            <person name="Wellnitz S."/>
            <person name="Brambilla E."/>
            <person name="Klenk H.-P."/>
            <person name="Eisen J.A."/>
        </authorList>
    </citation>
    <scope>NUCLEOTIDE SEQUENCE [LARGE SCALE GENOMIC DNA]</scope>
    <source>
        <strain evidence="2">ATCC 33096 / DSM 2489 / 6091</strain>
    </source>
</reference>
<evidence type="ECO:0008006" key="3">
    <source>
        <dbReference type="Google" id="ProtNLM"/>
    </source>
</evidence>
<evidence type="ECO:0000313" key="2">
    <source>
        <dbReference type="Proteomes" id="UP000006852"/>
    </source>
</evidence>
<organism evidence="1 2">
    <name type="scientific">Treponema succinifaciens (strain ATCC 33096 / DSM 2489 / 6091)</name>
    <dbReference type="NCBI Taxonomy" id="869209"/>
    <lineage>
        <taxon>Bacteria</taxon>
        <taxon>Pseudomonadati</taxon>
        <taxon>Spirochaetota</taxon>
        <taxon>Spirochaetia</taxon>
        <taxon>Spirochaetales</taxon>
        <taxon>Treponemataceae</taxon>
        <taxon>Treponema</taxon>
    </lineage>
</organism>
<dbReference type="Pfam" id="PF26331">
    <property type="entry name" value="DUF8086"/>
    <property type="match status" value="1"/>
</dbReference>
<gene>
    <name evidence="1" type="ordered locus">Tresu_2363</name>
</gene>
<dbReference type="HOGENOM" id="CLU_064740_0_0_12"/>
<dbReference type="EMBL" id="CP002631">
    <property type="protein sequence ID" value="AEB15226.1"/>
    <property type="molecule type" value="Genomic_DNA"/>
</dbReference>
<keyword evidence="2" id="KW-1185">Reference proteome</keyword>
<proteinExistence type="predicted"/>
<evidence type="ECO:0000313" key="1">
    <source>
        <dbReference type="EMBL" id="AEB15226.1"/>
    </source>
</evidence>
<dbReference type="STRING" id="869209.Tresu_2363"/>
<dbReference type="eggNOG" id="ENOG5032P03">
    <property type="taxonomic scope" value="Bacteria"/>
</dbReference>
<accession>F2NXM0</accession>